<dbReference type="KEGG" id="dfa:DFA_03325"/>
<organism evidence="4 5">
    <name type="scientific">Cavenderia fasciculata</name>
    <name type="common">Slime mold</name>
    <name type="synonym">Dictyostelium fasciculatum</name>
    <dbReference type="NCBI Taxonomy" id="261658"/>
    <lineage>
        <taxon>Eukaryota</taxon>
        <taxon>Amoebozoa</taxon>
        <taxon>Evosea</taxon>
        <taxon>Eumycetozoa</taxon>
        <taxon>Dictyostelia</taxon>
        <taxon>Acytosteliales</taxon>
        <taxon>Cavenderiaceae</taxon>
        <taxon>Cavenderia</taxon>
    </lineage>
</organism>
<evidence type="ECO:0000259" key="3">
    <source>
        <dbReference type="SMART" id="SM00385"/>
    </source>
</evidence>
<dbReference type="InterPro" id="IPR004367">
    <property type="entry name" value="Cyclin_C-dom"/>
</dbReference>
<dbReference type="EMBL" id="GL883006">
    <property type="protein sequence ID" value="EGG25079.1"/>
    <property type="molecule type" value="Genomic_DNA"/>
</dbReference>
<dbReference type="PANTHER" id="PTHR10177">
    <property type="entry name" value="CYCLINS"/>
    <property type="match status" value="1"/>
</dbReference>
<proteinExistence type="inferred from homology"/>
<keyword evidence="5" id="KW-1185">Reference proteome</keyword>
<feature type="domain" description="Cyclin-like" evidence="3">
    <location>
        <begin position="152"/>
        <end position="237"/>
    </location>
</feature>
<dbReference type="CDD" id="cd20529">
    <property type="entry name" value="CYCLIN_CCNJ-like_rpt2"/>
    <property type="match status" value="1"/>
</dbReference>
<evidence type="ECO:0000313" key="4">
    <source>
        <dbReference type="EMBL" id="EGG25079.1"/>
    </source>
</evidence>
<dbReference type="Proteomes" id="UP000007797">
    <property type="component" value="Unassembled WGS sequence"/>
</dbReference>
<dbReference type="Pfam" id="PF02984">
    <property type="entry name" value="Cyclin_C"/>
    <property type="match status" value="1"/>
</dbReference>
<keyword evidence="1 2" id="KW-0195">Cyclin</keyword>
<dbReference type="Gene3D" id="1.10.472.10">
    <property type="entry name" value="Cyclin-like"/>
    <property type="match status" value="2"/>
</dbReference>
<dbReference type="AlphaFoldDB" id="F4PH95"/>
<dbReference type="InterPro" id="IPR039361">
    <property type="entry name" value="Cyclin"/>
</dbReference>
<dbReference type="SMART" id="SM00385">
    <property type="entry name" value="CYCLIN"/>
    <property type="match status" value="2"/>
</dbReference>
<evidence type="ECO:0000256" key="2">
    <source>
        <dbReference type="RuleBase" id="RU000383"/>
    </source>
</evidence>
<sequence>MENECVKMVCSTSDMNECESGWLVGGIRKLNSNNNMYNTHPTNFGYQISTLQPQRPLSSSSDRELLMMMMDCFGLPNNFETFLETLDAPERDAYITSFIRPSDEIYRLKKEHSEFYETTRAKEVKQMERNLKHSISQAYSTMYDKSRSRVIYFIWYASNPLDLYRTTLETSVYIYDTFLARKELPRDKLQLAAITAIYLAIKSEETFINTTIQSLCDYAGNAYTCQNVLEMQQDILVTIEWNILPITCSHFLDYLMLGAMEASDFLINAHMGPNLTLWMSKFEKTIGQISDVVLFCPQNYKTIKPSILASASIAATRRILNIFPVWKPGLAWLSGYEMTDLKSVYENIIIDYHKKVYDIDLDVESYFNNDPYPAIFLKQILKQMVPPSIHHHQQSILDR</sequence>
<reference evidence="5" key="1">
    <citation type="journal article" date="2011" name="Genome Res.">
        <title>Phylogeny-wide analysis of social amoeba genomes highlights ancient origins for complex intercellular communication.</title>
        <authorList>
            <person name="Heidel A.J."/>
            <person name="Lawal H.M."/>
            <person name="Felder M."/>
            <person name="Schilde C."/>
            <person name="Helps N.R."/>
            <person name="Tunggal B."/>
            <person name="Rivero F."/>
            <person name="John U."/>
            <person name="Schleicher M."/>
            <person name="Eichinger L."/>
            <person name="Platzer M."/>
            <person name="Noegel A.A."/>
            <person name="Schaap P."/>
            <person name="Gloeckner G."/>
        </authorList>
    </citation>
    <scope>NUCLEOTIDE SEQUENCE [LARGE SCALE GENOMIC DNA]</scope>
    <source>
        <strain evidence="5">SH3</strain>
    </source>
</reference>
<dbReference type="GeneID" id="14876774"/>
<evidence type="ECO:0000313" key="5">
    <source>
        <dbReference type="Proteomes" id="UP000007797"/>
    </source>
</evidence>
<dbReference type="Pfam" id="PF00134">
    <property type="entry name" value="Cyclin_N"/>
    <property type="match status" value="1"/>
</dbReference>
<dbReference type="STRING" id="1054147.F4PH95"/>
<comment type="similarity">
    <text evidence="2">Belongs to the cyclin family.</text>
</comment>
<dbReference type="OrthoDB" id="285802at2759"/>
<dbReference type="SUPFAM" id="SSF47954">
    <property type="entry name" value="Cyclin-like"/>
    <property type="match status" value="2"/>
</dbReference>
<dbReference type="OMA" id="YSEVMIT"/>
<dbReference type="InterPro" id="IPR013763">
    <property type="entry name" value="Cyclin-like_dom"/>
</dbReference>
<dbReference type="InterPro" id="IPR036915">
    <property type="entry name" value="Cyclin-like_sf"/>
</dbReference>
<evidence type="ECO:0000256" key="1">
    <source>
        <dbReference type="ARBA" id="ARBA00023127"/>
    </source>
</evidence>
<name>F4PH95_CACFS</name>
<dbReference type="RefSeq" id="XP_004362930.1">
    <property type="nucleotide sequence ID" value="XM_004362873.1"/>
</dbReference>
<gene>
    <name evidence="4" type="ORF">DFA_03325</name>
</gene>
<protein>
    <recommendedName>
        <fullName evidence="3">Cyclin-like domain-containing protein</fullName>
    </recommendedName>
</protein>
<feature type="domain" description="Cyclin-like" evidence="3">
    <location>
        <begin position="264"/>
        <end position="350"/>
    </location>
</feature>
<accession>F4PH95</accession>
<dbReference type="InterPro" id="IPR006671">
    <property type="entry name" value="Cyclin_N"/>
</dbReference>